<sequence length="280" mass="31954">MIKPIFQDKPLYPEIFWQRPSNIHQKRGRVFILGGEKNIAQTLFFCEILYYSGVAKIGLGYPDAISETLQSILPKEFHLPLPSSKEKTLSKDCINIIKKISEEYDLFVIGMGLSKNKETQEIVKNMVIFKKPTLFYGEGIIAEEQALYQNRRSSIIFFDHNLALWVNQTTYDVESNPFICIEKLLNNLSGNGLVVVYENLSNRQVIVGFSDKIVATQGAVTHEVLLGLISAFWAQNINQPFESACSASFVAKIWQENFKEINEIEKAINQTERFMEGLNE</sequence>
<accession>A0A7V3JA53</accession>
<organism evidence="1">
    <name type="scientific">candidate division CPR3 bacterium</name>
    <dbReference type="NCBI Taxonomy" id="2268181"/>
    <lineage>
        <taxon>Bacteria</taxon>
        <taxon>Bacteria division CPR3</taxon>
    </lineage>
</organism>
<comment type="caution">
    <text evidence="1">The sequence shown here is derived from an EMBL/GenBank/DDBJ whole genome shotgun (WGS) entry which is preliminary data.</text>
</comment>
<name>A0A7V3JA53_UNCC3</name>
<protein>
    <recommendedName>
        <fullName evidence="2">Carbohydrate kinase PfkB domain-containing protein</fullName>
    </recommendedName>
</protein>
<evidence type="ECO:0000313" key="1">
    <source>
        <dbReference type="EMBL" id="HFZ08988.1"/>
    </source>
</evidence>
<evidence type="ECO:0008006" key="2">
    <source>
        <dbReference type="Google" id="ProtNLM"/>
    </source>
</evidence>
<dbReference type="InterPro" id="IPR029056">
    <property type="entry name" value="Ribokinase-like"/>
</dbReference>
<dbReference type="Gene3D" id="3.40.1190.20">
    <property type="match status" value="1"/>
</dbReference>
<reference evidence="1" key="1">
    <citation type="journal article" date="2020" name="mSystems">
        <title>Genome- and Community-Level Interaction Insights into Carbon Utilization and Element Cycling Functions of Hydrothermarchaeota in Hydrothermal Sediment.</title>
        <authorList>
            <person name="Zhou Z."/>
            <person name="Liu Y."/>
            <person name="Xu W."/>
            <person name="Pan J."/>
            <person name="Luo Z.H."/>
            <person name="Li M."/>
        </authorList>
    </citation>
    <scope>NUCLEOTIDE SEQUENCE [LARGE SCALE GENOMIC DNA]</scope>
    <source>
        <strain evidence="1">SpSt-757</strain>
    </source>
</reference>
<gene>
    <name evidence="1" type="ORF">ENV41_02505</name>
</gene>
<dbReference type="EMBL" id="DTGG01000079">
    <property type="protein sequence ID" value="HFZ08988.1"/>
    <property type="molecule type" value="Genomic_DNA"/>
</dbReference>
<proteinExistence type="predicted"/>
<dbReference type="AlphaFoldDB" id="A0A7V3JA53"/>